<proteinExistence type="predicted"/>
<evidence type="ECO:0000256" key="2">
    <source>
        <dbReference type="ARBA" id="ARBA00022837"/>
    </source>
</evidence>
<feature type="domain" description="EF-hand" evidence="4">
    <location>
        <begin position="1"/>
        <end position="35"/>
    </location>
</feature>
<dbReference type="PROSITE" id="PS00018">
    <property type="entry name" value="EF_HAND_1"/>
    <property type="match status" value="1"/>
</dbReference>
<keyword evidence="6" id="KW-1185">Reference proteome</keyword>
<protein>
    <submittedName>
        <fullName evidence="5">Calmodulin</fullName>
    </submittedName>
</protein>
<dbReference type="InterPro" id="IPR002048">
    <property type="entry name" value="EF_hand_dom"/>
</dbReference>
<dbReference type="InterPro" id="IPR050230">
    <property type="entry name" value="CALM/Myosin/TropC-like"/>
</dbReference>
<dbReference type="SUPFAM" id="SSF47473">
    <property type="entry name" value="EF-hand"/>
    <property type="match status" value="1"/>
</dbReference>
<keyword evidence="2" id="KW-0106">Calcium</keyword>
<comment type="caution">
    <text evidence="5">The sequence shown here is derived from an EMBL/GenBank/DDBJ whole genome shotgun (WGS) entry which is preliminary data.</text>
</comment>
<dbReference type="PANTHER" id="PTHR23048:SF0">
    <property type="entry name" value="CALMODULIN LIKE 3"/>
    <property type="match status" value="1"/>
</dbReference>
<dbReference type="Gene3D" id="1.10.238.10">
    <property type="entry name" value="EF-hand"/>
    <property type="match status" value="2"/>
</dbReference>
<evidence type="ECO:0000313" key="5">
    <source>
        <dbReference type="EMBL" id="KAB7503159.1"/>
    </source>
</evidence>
<reference evidence="5 6" key="1">
    <citation type="journal article" date="2019" name="PLoS Biol.">
        <title>Sex chromosomes control vertical transmission of feminizing Wolbachia symbionts in an isopod.</title>
        <authorList>
            <person name="Becking T."/>
            <person name="Chebbi M.A."/>
            <person name="Giraud I."/>
            <person name="Moumen B."/>
            <person name="Laverre T."/>
            <person name="Caubet Y."/>
            <person name="Peccoud J."/>
            <person name="Gilbert C."/>
            <person name="Cordaux R."/>
        </authorList>
    </citation>
    <scope>NUCLEOTIDE SEQUENCE [LARGE SCALE GENOMIC DNA]</scope>
    <source>
        <strain evidence="5">ANa2</strain>
        <tissue evidence="5">Whole body excluding digestive tract and cuticle</tissue>
    </source>
</reference>
<dbReference type="OrthoDB" id="26525at2759"/>
<dbReference type="AlphaFoldDB" id="A0A5N5TAF5"/>
<dbReference type="GO" id="GO:0016460">
    <property type="term" value="C:myosin II complex"/>
    <property type="evidence" value="ECO:0007669"/>
    <property type="project" value="TreeGrafter"/>
</dbReference>
<dbReference type="Proteomes" id="UP000326759">
    <property type="component" value="Unassembled WGS sequence"/>
</dbReference>
<feature type="domain" description="EF-hand" evidence="4">
    <location>
        <begin position="36"/>
        <end position="71"/>
    </location>
</feature>
<evidence type="ECO:0000256" key="1">
    <source>
        <dbReference type="ARBA" id="ARBA00022737"/>
    </source>
</evidence>
<dbReference type="PANTHER" id="PTHR23048">
    <property type="entry name" value="MYOSIN LIGHT CHAIN 1, 3"/>
    <property type="match status" value="1"/>
</dbReference>
<dbReference type="SMART" id="SM00054">
    <property type="entry name" value="EFh"/>
    <property type="match status" value="2"/>
</dbReference>
<keyword evidence="1" id="KW-0677">Repeat</keyword>
<sequence length="127" mass="15111">MLQKFREAFRFFDKDGDGSIDKQELGRVMRSLGQFATEEELREMLDEIDIDGDGTFSFNEFVDIVCNVGRPTERSVEDEEKELRDAFRDIYVKTFRLEKKAREIHFYFYSINLKSHNVIKLNKIKLN</sequence>
<dbReference type="GO" id="GO:0005509">
    <property type="term" value="F:calcium ion binding"/>
    <property type="evidence" value="ECO:0007669"/>
    <property type="project" value="InterPro"/>
</dbReference>
<dbReference type="EMBL" id="SEYY01005736">
    <property type="protein sequence ID" value="KAB7503159.1"/>
    <property type="molecule type" value="Genomic_DNA"/>
</dbReference>
<organism evidence="5 6">
    <name type="scientific">Armadillidium nasatum</name>
    <dbReference type="NCBI Taxonomy" id="96803"/>
    <lineage>
        <taxon>Eukaryota</taxon>
        <taxon>Metazoa</taxon>
        <taxon>Ecdysozoa</taxon>
        <taxon>Arthropoda</taxon>
        <taxon>Crustacea</taxon>
        <taxon>Multicrustacea</taxon>
        <taxon>Malacostraca</taxon>
        <taxon>Eumalacostraca</taxon>
        <taxon>Peracarida</taxon>
        <taxon>Isopoda</taxon>
        <taxon>Oniscidea</taxon>
        <taxon>Crinocheta</taxon>
        <taxon>Armadillidiidae</taxon>
        <taxon>Armadillidium</taxon>
    </lineage>
</organism>
<evidence type="ECO:0000256" key="3">
    <source>
        <dbReference type="ARBA" id="ARBA00037722"/>
    </source>
</evidence>
<evidence type="ECO:0000259" key="4">
    <source>
        <dbReference type="PROSITE" id="PS50222"/>
    </source>
</evidence>
<dbReference type="Pfam" id="PF13499">
    <property type="entry name" value="EF-hand_7"/>
    <property type="match status" value="1"/>
</dbReference>
<dbReference type="CDD" id="cd00051">
    <property type="entry name" value="EFh"/>
    <property type="match status" value="1"/>
</dbReference>
<gene>
    <name evidence="5" type="primary">CALM_4</name>
    <name evidence="5" type="ORF">Anas_12885</name>
</gene>
<comment type="function">
    <text evidence="3">Troponin is the central regulatory protein of striated muscle contraction. Tn consists of three components: Tn-I which is the inhibitor of actomyosin ATPase, Tn-T which contains the binding site for tropomyosin and Tn-C. The binding of calcium to Tn-C abolishes the inhibitory action of Tn on actin filaments.</text>
</comment>
<dbReference type="FunFam" id="1.10.238.10:FF:000178">
    <property type="entry name" value="Calmodulin-2 A"/>
    <property type="match status" value="1"/>
</dbReference>
<name>A0A5N5TAF5_9CRUS</name>
<dbReference type="InterPro" id="IPR011992">
    <property type="entry name" value="EF-hand-dom_pair"/>
</dbReference>
<accession>A0A5N5TAF5</accession>
<dbReference type="InterPro" id="IPR018247">
    <property type="entry name" value="EF_Hand_1_Ca_BS"/>
</dbReference>
<dbReference type="PROSITE" id="PS50222">
    <property type="entry name" value="EF_HAND_2"/>
    <property type="match status" value="2"/>
</dbReference>
<evidence type="ECO:0000313" key="6">
    <source>
        <dbReference type="Proteomes" id="UP000326759"/>
    </source>
</evidence>